<keyword evidence="3" id="KW-1185">Reference proteome</keyword>
<protein>
    <submittedName>
        <fullName evidence="2">Uncharacterized protein</fullName>
    </submittedName>
</protein>
<accession>A0A7J7EVX5</accession>
<evidence type="ECO:0000313" key="3">
    <source>
        <dbReference type="Proteomes" id="UP000551758"/>
    </source>
</evidence>
<dbReference type="EMBL" id="JACDTQ010002174">
    <property type="protein sequence ID" value="KAF5919853.1"/>
    <property type="molecule type" value="Genomic_DNA"/>
</dbReference>
<feature type="compositionally biased region" description="Polar residues" evidence="1">
    <location>
        <begin position="416"/>
        <end position="428"/>
    </location>
</feature>
<feature type="region of interest" description="Disordered" evidence="1">
    <location>
        <begin position="289"/>
        <end position="377"/>
    </location>
</feature>
<evidence type="ECO:0000313" key="2">
    <source>
        <dbReference type="EMBL" id="KAF5919853.1"/>
    </source>
</evidence>
<proteinExistence type="predicted"/>
<dbReference type="Proteomes" id="UP000551758">
    <property type="component" value="Unassembled WGS sequence"/>
</dbReference>
<dbReference type="AlphaFoldDB" id="A0A7J7EVX5"/>
<comment type="caution">
    <text evidence="2">The sequence shown here is derived from an EMBL/GenBank/DDBJ whole genome shotgun (WGS) entry which is preliminary data.</text>
</comment>
<evidence type="ECO:0000256" key="1">
    <source>
        <dbReference type="SAM" id="MobiDB-lite"/>
    </source>
</evidence>
<gene>
    <name evidence="2" type="ORF">HPG69_014217</name>
</gene>
<reference evidence="2 3" key="1">
    <citation type="journal article" date="2020" name="Mol. Biol. Evol.">
        <title>Interspecific Gene Flow and the Evolution of Specialization in Black and White Rhinoceros.</title>
        <authorList>
            <person name="Moodley Y."/>
            <person name="Westbury M.V."/>
            <person name="Russo I.M."/>
            <person name="Gopalakrishnan S."/>
            <person name="Rakotoarivelo A."/>
            <person name="Olsen R.A."/>
            <person name="Prost S."/>
            <person name="Tunstall T."/>
            <person name="Ryder O.A."/>
            <person name="Dalen L."/>
            <person name="Bruford M.W."/>
        </authorList>
    </citation>
    <scope>NUCLEOTIDE SEQUENCE [LARGE SCALE GENOMIC DNA]</scope>
    <source>
        <strain evidence="2">SBR-YM</strain>
        <tissue evidence="2">Skin</tissue>
    </source>
</reference>
<feature type="compositionally biased region" description="Low complexity" evidence="1">
    <location>
        <begin position="359"/>
        <end position="377"/>
    </location>
</feature>
<sequence length="445" mass="47923">MEEGDGRPEEKGRWRRKEGRLMEVERVHRRETQGGIAVGFKSKQVKAEVLEGEQCLPEASSEPAAVTSETPKGLRRASGGLWLLYHSYKIRSRCAVGTAVFLTVYSPQLQILLQIIILTQHKKTAAKSGMQLFYNFSKAGRGSKTFLLTKMRTYGLQSKGLDCTKLKFVLGSGALVPPVLGGSHKDEIQCRAQCPAPLPTSNTCSPRNPVSLGAQEPSAHLQKPWHRRKLLDSSLRHGGKGRRLRAISLPGDAERGACGCSSILVIYSQKAKLKIVSPILTGKTFQVGTSHASPLTLPRPGPAPSAPSVRSPWLHGRRGERPAAQKAPAKTPGKNRRDTALALDSGTGQPTRGSAPLSRRCAPPGGERGAAGRAGAAGACRPLSLRFNCQPALARRSRRAETAVTSGRRRPDPQVRLQTRTAPAPQSSRVCCASLAPPTGRPRQI</sequence>
<organism evidence="2 3">
    <name type="scientific">Diceros bicornis minor</name>
    <name type="common">South-central black rhinoceros</name>
    <dbReference type="NCBI Taxonomy" id="77932"/>
    <lineage>
        <taxon>Eukaryota</taxon>
        <taxon>Metazoa</taxon>
        <taxon>Chordata</taxon>
        <taxon>Craniata</taxon>
        <taxon>Vertebrata</taxon>
        <taxon>Euteleostomi</taxon>
        <taxon>Mammalia</taxon>
        <taxon>Eutheria</taxon>
        <taxon>Laurasiatheria</taxon>
        <taxon>Perissodactyla</taxon>
        <taxon>Rhinocerotidae</taxon>
        <taxon>Diceros</taxon>
    </lineage>
</organism>
<name>A0A7J7EVX5_DICBM</name>
<feature type="region of interest" description="Disordered" evidence="1">
    <location>
        <begin position="393"/>
        <end position="428"/>
    </location>
</feature>